<dbReference type="InterPro" id="IPR012577">
    <property type="entry name" value="NIPSNAP"/>
</dbReference>
<keyword evidence="3" id="KW-1185">Reference proteome</keyword>
<sequence>MYQLRIYKVNPEKREAFHDRFKNHAMRIMQKYEFSMVAMWESFTEHDLEFIYILDWPDIETMKIQWEAFLADQEWIDIKKKMDLDIGEPVLQVTDRILNPIEYSPISTIQVP</sequence>
<dbReference type="eggNOG" id="ENOG5032V7H">
    <property type="taxonomic scope" value="Bacteria"/>
</dbReference>
<dbReference type="Pfam" id="PF07978">
    <property type="entry name" value="NIPSNAP"/>
    <property type="match status" value="1"/>
</dbReference>
<evidence type="ECO:0000313" key="2">
    <source>
        <dbReference type="EMBL" id="ADG92671.1"/>
    </source>
</evidence>
<organism evidence="2 3">
    <name type="scientific">Arcobacter nitrofigilis (strain ATCC 33309 / DSM 7299 / CCUG 15893 / LMG 7604 / NCTC 12251 / CI)</name>
    <name type="common">Campylobacter nitrofigilis</name>
    <dbReference type="NCBI Taxonomy" id="572480"/>
    <lineage>
        <taxon>Bacteria</taxon>
        <taxon>Pseudomonadati</taxon>
        <taxon>Campylobacterota</taxon>
        <taxon>Epsilonproteobacteria</taxon>
        <taxon>Campylobacterales</taxon>
        <taxon>Arcobacteraceae</taxon>
        <taxon>Arcobacter</taxon>
    </lineage>
</organism>
<dbReference type="AlphaFoldDB" id="D5V389"/>
<dbReference type="STRING" id="572480.Arnit_1008"/>
<dbReference type="Proteomes" id="UP000000939">
    <property type="component" value="Chromosome"/>
</dbReference>
<evidence type="ECO:0000259" key="1">
    <source>
        <dbReference type="Pfam" id="PF07978"/>
    </source>
</evidence>
<proteinExistence type="predicted"/>
<dbReference type="SUPFAM" id="SSF54909">
    <property type="entry name" value="Dimeric alpha+beta barrel"/>
    <property type="match status" value="1"/>
</dbReference>
<accession>D5V389</accession>
<dbReference type="InterPro" id="IPR011008">
    <property type="entry name" value="Dimeric_a/b-barrel"/>
</dbReference>
<protein>
    <submittedName>
        <fullName evidence="2">NIPSNAP family containing protein</fullName>
    </submittedName>
</protein>
<dbReference type="Gene3D" id="3.30.70.100">
    <property type="match status" value="1"/>
</dbReference>
<gene>
    <name evidence="2" type="ordered locus">Arnit_1008</name>
</gene>
<dbReference type="OrthoDB" id="9809695at2"/>
<name>D5V389_ARCNC</name>
<dbReference type="HOGENOM" id="CLU_097061_1_0_7"/>
<dbReference type="RefSeq" id="WP_013134816.1">
    <property type="nucleotide sequence ID" value="NC_014166.1"/>
</dbReference>
<feature type="domain" description="NIPSNAP" evidence="1">
    <location>
        <begin position="2"/>
        <end position="105"/>
    </location>
</feature>
<evidence type="ECO:0000313" key="3">
    <source>
        <dbReference type="Proteomes" id="UP000000939"/>
    </source>
</evidence>
<reference evidence="2 3" key="1">
    <citation type="journal article" date="2010" name="Stand. Genomic Sci.">
        <title>Complete genome sequence of Arcobacter nitrofigilis type strain (CI).</title>
        <authorList>
            <person name="Pati A."/>
            <person name="Gronow S."/>
            <person name="Lapidus A."/>
            <person name="Copeland A."/>
            <person name="Glavina Del Rio T."/>
            <person name="Nolan M."/>
            <person name="Lucas S."/>
            <person name="Tice H."/>
            <person name="Cheng J.F."/>
            <person name="Han C."/>
            <person name="Chertkov O."/>
            <person name="Bruce D."/>
            <person name="Tapia R."/>
            <person name="Goodwin L."/>
            <person name="Pitluck S."/>
            <person name="Liolios K."/>
            <person name="Ivanova N."/>
            <person name="Mavromatis K."/>
            <person name="Chen A."/>
            <person name="Palaniappan K."/>
            <person name="Land M."/>
            <person name="Hauser L."/>
            <person name="Chang Y.J."/>
            <person name="Jeffries C.D."/>
            <person name="Detter J.C."/>
            <person name="Rohde M."/>
            <person name="Goker M."/>
            <person name="Bristow J."/>
            <person name="Eisen J.A."/>
            <person name="Markowitz V."/>
            <person name="Hugenholtz P."/>
            <person name="Klenk H.P."/>
            <person name="Kyrpides N.C."/>
        </authorList>
    </citation>
    <scope>NUCLEOTIDE SEQUENCE [LARGE SCALE GENOMIC DNA]</scope>
    <source>
        <strain evidence="3">ATCC 33309 / DSM 7299 / CCUG 15893 / LMG 7604 / NCTC 12251 / CI</strain>
    </source>
</reference>
<dbReference type="KEGG" id="ant:Arnit_1008"/>
<dbReference type="EMBL" id="CP001999">
    <property type="protein sequence ID" value="ADG92671.1"/>
    <property type="molecule type" value="Genomic_DNA"/>
</dbReference>